<keyword evidence="6 10" id="KW-0547">Nucleotide-binding</keyword>
<dbReference type="AlphaFoldDB" id="A0A6F8YTL4"/>
<accession>A0A6F8YTL4</accession>
<dbReference type="Gene3D" id="3.40.50.300">
    <property type="entry name" value="P-loop containing nucleotide triphosphate hydrolases"/>
    <property type="match status" value="1"/>
</dbReference>
<dbReference type="InterPro" id="IPR018094">
    <property type="entry name" value="Thymidylate_kinase"/>
</dbReference>
<dbReference type="InterPro" id="IPR039430">
    <property type="entry name" value="Thymidylate_kin-like_dom"/>
</dbReference>
<dbReference type="NCBIfam" id="TIGR00041">
    <property type="entry name" value="DTMP_kinase"/>
    <property type="match status" value="1"/>
</dbReference>
<evidence type="ECO:0000256" key="4">
    <source>
        <dbReference type="ARBA" id="ARBA00022679"/>
    </source>
</evidence>
<evidence type="ECO:0000256" key="2">
    <source>
        <dbReference type="ARBA" id="ARBA00012980"/>
    </source>
</evidence>
<reference evidence="12 13" key="2">
    <citation type="submission" date="2020-03" db="EMBL/GenBank/DDBJ databases">
        <authorList>
            <person name="Ichikawa N."/>
            <person name="Kimura A."/>
            <person name="Kitahashi Y."/>
            <person name="Uohara A."/>
        </authorList>
    </citation>
    <scope>NUCLEOTIDE SEQUENCE [LARGE SCALE GENOMIC DNA]</scope>
    <source>
        <strain evidence="12 13">NBRC 105367</strain>
    </source>
</reference>
<name>A0A6F8YTL4_9ACTN</name>
<dbReference type="Pfam" id="PF02223">
    <property type="entry name" value="Thymidylate_kin"/>
    <property type="match status" value="1"/>
</dbReference>
<dbReference type="HAMAP" id="MF_00165">
    <property type="entry name" value="Thymidylate_kinase"/>
    <property type="match status" value="1"/>
</dbReference>
<comment type="caution">
    <text evidence="10">Lacks conserved residue(s) required for the propagation of feature annotation.</text>
</comment>
<dbReference type="EMBL" id="AP022871">
    <property type="protein sequence ID" value="BCB89278.1"/>
    <property type="molecule type" value="Genomic_DNA"/>
</dbReference>
<dbReference type="InterPro" id="IPR027417">
    <property type="entry name" value="P-loop_NTPase"/>
</dbReference>
<keyword evidence="5 10" id="KW-0545">Nucleotide biosynthesis</keyword>
<keyword evidence="4 10" id="KW-0808">Transferase</keyword>
<comment type="catalytic activity">
    <reaction evidence="9 10">
        <text>dTMP + ATP = dTDP + ADP</text>
        <dbReference type="Rhea" id="RHEA:13517"/>
        <dbReference type="ChEBI" id="CHEBI:30616"/>
        <dbReference type="ChEBI" id="CHEBI:58369"/>
        <dbReference type="ChEBI" id="CHEBI:63528"/>
        <dbReference type="ChEBI" id="CHEBI:456216"/>
        <dbReference type="EC" id="2.7.4.9"/>
    </reaction>
</comment>
<evidence type="ECO:0000313" key="13">
    <source>
        <dbReference type="Proteomes" id="UP000503011"/>
    </source>
</evidence>
<reference evidence="12 13" key="1">
    <citation type="submission" date="2020-03" db="EMBL/GenBank/DDBJ databases">
        <title>Whole genome shotgun sequence of Phytohabitans suffuscus NBRC 105367.</title>
        <authorList>
            <person name="Komaki H."/>
            <person name="Tamura T."/>
        </authorList>
    </citation>
    <scope>NUCLEOTIDE SEQUENCE [LARGE SCALE GENOMIC DNA]</scope>
    <source>
        <strain evidence="12 13">NBRC 105367</strain>
    </source>
</reference>
<dbReference type="GO" id="GO:0004798">
    <property type="term" value="F:dTMP kinase activity"/>
    <property type="evidence" value="ECO:0007669"/>
    <property type="project" value="UniProtKB-UniRule"/>
</dbReference>
<dbReference type="CDD" id="cd01672">
    <property type="entry name" value="TMPK"/>
    <property type="match status" value="1"/>
</dbReference>
<evidence type="ECO:0000256" key="3">
    <source>
        <dbReference type="ARBA" id="ARBA00017144"/>
    </source>
</evidence>
<evidence type="ECO:0000256" key="9">
    <source>
        <dbReference type="ARBA" id="ARBA00048743"/>
    </source>
</evidence>
<proteinExistence type="inferred from homology"/>
<dbReference type="EC" id="2.7.4.9" evidence="2 10"/>
<gene>
    <name evidence="10" type="primary">tmk</name>
    <name evidence="12" type="ORF">Psuf_065910</name>
</gene>
<protein>
    <recommendedName>
        <fullName evidence="3 10">Thymidylate kinase</fullName>
        <ecNumber evidence="2 10">2.7.4.9</ecNumber>
    </recommendedName>
    <alternativeName>
        <fullName evidence="10">dTMP kinase</fullName>
    </alternativeName>
</protein>
<evidence type="ECO:0000256" key="6">
    <source>
        <dbReference type="ARBA" id="ARBA00022741"/>
    </source>
</evidence>
<dbReference type="KEGG" id="psuu:Psuf_065910"/>
<dbReference type="SUPFAM" id="SSF52540">
    <property type="entry name" value="P-loop containing nucleoside triphosphate hydrolases"/>
    <property type="match status" value="1"/>
</dbReference>
<keyword evidence="8 10" id="KW-0067">ATP-binding</keyword>
<evidence type="ECO:0000259" key="11">
    <source>
        <dbReference type="Pfam" id="PF02223"/>
    </source>
</evidence>
<organism evidence="12 13">
    <name type="scientific">Phytohabitans suffuscus</name>
    <dbReference type="NCBI Taxonomy" id="624315"/>
    <lineage>
        <taxon>Bacteria</taxon>
        <taxon>Bacillati</taxon>
        <taxon>Actinomycetota</taxon>
        <taxon>Actinomycetes</taxon>
        <taxon>Micromonosporales</taxon>
        <taxon>Micromonosporaceae</taxon>
    </lineage>
</organism>
<keyword evidence="13" id="KW-1185">Reference proteome</keyword>
<evidence type="ECO:0000256" key="5">
    <source>
        <dbReference type="ARBA" id="ARBA00022727"/>
    </source>
</evidence>
<comment type="function">
    <text evidence="10">Phosphorylation of dTMP to form dTDP in both de novo and salvage pathways of dTTP synthesis.</text>
</comment>
<comment type="similarity">
    <text evidence="1 10">Belongs to the thymidylate kinase family.</text>
</comment>
<feature type="domain" description="Thymidylate kinase-like" evidence="11">
    <location>
        <begin position="8"/>
        <end position="148"/>
    </location>
</feature>
<sequence>MSGTFVAIEGPNGVGKTTATTLLTARLRERHDTLVHQTTEPSDTPLGRLLRSSEAVLTGRALALAIAADRYAHIENEIKPRLEAGCHVISDRYVPSSLVLQRLDGLALDEIWGYNAYVLAPTITFYLEDDPRVIRSRLETRQKLSRLEQAGSPERELVLYAEARNFLRGRGWTQEAIDCTGMTPERLVAAILDRLGTDTT</sequence>
<dbReference type="GO" id="GO:0006227">
    <property type="term" value="P:dUDP biosynthetic process"/>
    <property type="evidence" value="ECO:0007669"/>
    <property type="project" value="TreeGrafter"/>
</dbReference>
<dbReference type="GO" id="GO:0005737">
    <property type="term" value="C:cytoplasm"/>
    <property type="evidence" value="ECO:0007669"/>
    <property type="project" value="TreeGrafter"/>
</dbReference>
<evidence type="ECO:0000256" key="7">
    <source>
        <dbReference type="ARBA" id="ARBA00022777"/>
    </source>
</evidence>
<dbReference type="GO" id="GO:0005524">
    <property type="term" value="F:ATP binding"/>
    <property type="evidence" value="ECO:0007669"/>
    <property type="project" value="UniProtKB-UniRule"/>
</dbReference>
<evidence type="ECO:0000313" key="12">
    <source>
        <dbReference type="EMBL" id="BCB89278.1"/>
    </source>
</evidence>
<dbReference type="PANTHER" id="PTHR10344">
    <property type="entry name" value="THYMIDYLATE KINASE"/>
    <property type="match status" value="1"/>
</dbReference>
<evidence type="ECO:0000256" key="10">
    <source>
        <dbReference type="HAMAP-Rule" id="MF_00165"/>
    </source>
</evidence>
<dbReference type="GO" id="GO:0006233">
    <property type="term" value="P:dTDP biosynthetic process"/>
    <property type="evidence" value="ECO:0007669"/>
    <property type="project" value="InterPro"/>
</dbReference>
<dbReference type="Proteomes" id="UP000503011">
    <property type="component" value="Chromosome"/>
</dbReference>
<dbReference type="RefSeq" id="WP_173161129.1">
    <property type="nucleotide sequence ID" value="NZ_AP022871.1"/>
</dbReference>
<dbReference type="GO" id="GO:0006235">
    <property type="term" value="P:dTTP biosynthetic process"/>
    <property type="evidence" value="ECO:0007669"/>
    <property type="project" value="UniProtKB-UniRule"/>
</dbReference>
<evidence type="ECO:0000256" key="8">
    <source>
        <dbReference type="ARBA" id="ARBA00022840"/>
    </source>
</evidence>
<keyword evidence="7 10" id="KW-0418">Kinase</keyword>
<dbReference type="PANTHER" id="PTHR10344:SF4">
    <property type="entry name" value="UMP-CMP KINASE 2, MITOCHONDRIAL"/>
    <property type="match status" value="1"/>
</dbReference>
<evidence type="ECO:0000256" key="1">
    <source>
        <dbReference type="ARBA" id="ARBA00009776"/>
    </source>
</evidence>